<sequence>MYKRILVAIDGSETSGHAFDTALQLARDNGAQLRPLYVIDNPLMAYDASGYDPTALRDASMQEGQQLLADALARMKHENVAGEPRIVEVAPIGEDISERIRISANEFNADLLVLGTHGRRGFKRLFLGSVAERVVRSASLPVLLVPSRQAQTPVAQAARPGHADVAAAMYELPVSGGHMHGGDAQPQ</sequence>
<comment type="similarity">
    <text evidence="1">Belongs to the universal stress protein A family.</text>
</comment>
<dbReference type="RefSeq" id="WP_165184643.1">
    <property type="nucleotide sequence ID" value="NZ_LR699553.1"/>
</dbReference>
<accession>A0A5Q4YUJ6</accession>
<dbReference type="Pfam" id="PF00582">
    <property type="entry name" value="Usp"/>
    <property type="match status" value="1"/>
</dbReference>
<dbReference type="InterPro" id="IPR006015">
    <property type="entry name" value="Universal_stress_UspA"/>
</dbReference>
<dbReference type="Gene3D" id="3.40.50.620">
    <property type="entry name" value="HUPs"/>
    <property type="match status" value="1"/>
</dbReference>
<gene>
    <name evidence="3" type="ORF">PDMSB3_0728</name>
</gene>
<dbReference type="EMBL" id="LR699553">
    <property type="protein sequence ID" value="VVD27190.1"/>
    <property type="molecule type" value="Genomic_DNA"/>
</dbReference>
<organism evidence="3 4">
    <name type="scientific">Paraburkholderia dioscoreae</name>
    <dbReference type="NCBI Taxonomy" id="2604047"/>
    <lineage>
        <taxon>Bacteria</taxon>
        <taxon>Pseudomonadati</taxon>
        <taxon>Pseudomonadota</taxon>
        <taxon>Betaproteobacteria</taxon>
        <taxon>Burkholderiales</taxon>
        <taxon>Burkholderiaceae</taxon>
        <taxon>Paraburkholderia</taxon>
    </lineage>
</organism>
<evidence type="ECO:0000313" key="4">
    <source>
        <dbReference type="Proteomes" id="UP000325811"/>
    </source>
</evidence>
<proteinExistence type="inferred from homology"/>
<dbReference type="KEGG" id="pdio:PDMSB3_0728"/>
<dbReference type="InterPro" id="IPR006016">
    <property type="entry name" value="UspA"/>
</dbReference>
<dbReference type="Proteomes" id="UP000325811">
    <property type="component" value="Chromosome I"/>
</dbReference>
<dbReference type="PRINTS" id="PR01438">
    <property type="entry name" value="UNVRSLSTRESS"/>
</dbReference>
<dbReference type="PANTHER" id="PTHR46268:SF6">
    <property type="entry name" value="UNIVERSAL STRESS PROTEIN UP12"/>
    <property type="match status" value="1"/>
</dbReference>
<dbReference type="PANTHER" id="PTHR46268">
    <property type="entry name" value="STRESS RESPONSE PROTEIN NHAX"/>
    <property type="match status" value="1"/>
</dbReference>
<reference evidence="3 4" key="1">
    <citation type="submission" date="2019-08" db="EMBL/GenBank/DDBJ databases">
        <authorList>
            <person name="Herpell B J."/>
        </authorList>
    </citation>
    <scope>NUCLEOTIDE SEQUENCE [LARGE SCALE GENOMIC DNA]</scope>
    <source>
        <strain evidence="4">Msb3</strain>
    </source>
</reference>
<evidence type="ECO:0000313" key="3">
    <source>
        <dbReference type="EMBL" id="VVD27190.1"/>
    </source>
</evidence>
<dbReference type="InterPro" id="IPR014729">
    <property type="entry name" value="Rossmann-like_a/b/a_fold"/>
</dbReference>
<dbReference type="SUPFAM" id="SSF52402">
    <property type="entry name" value="Adenine nucleotide alpha hydrolases-like"/>
    <property type="match status" value="1"/>
</dbReference>
<dbReference type="AlphaFoldDB" id="A0A5Q4YUJ6"/>
<evidence type="ECO:0000259" key="2">
    <source>
        <dbReference type="Pfam" id="PF00582"/>
    </source>
</evidence>
<evidence type="ECO:0000256" key="1">
    <source>
        <dbReference type="ARBA" id="ARBA00008791"/>
    </source>
</evidence>
<protein>
    <submittedName>
        <fullName evidence="3">Universal stress protein UspA-like protein</fullName>
    </submittedName>
</protein>
<dbReference type="CDD" id="cd00293">
    <property type="entry name" value="USP-like"/>
    <property type="match status" value="1"/>
</dbReference>
<feature type="domain" description="UspA" evidence="2">
    <location>
        <begin position="1"/>
        <end position="146"/>
    </location>
</feature>
<name>A0A5Q4YUJ6_9BURK</name>
<keyword evidence="4" id="KW-1185">Reference proteome</keyword>